<protein>
    <submittedName>
        <fullName evidence="9">AI-2E family transporter</fullName>
    </submittedName>
</protein>
<feature type="transmembrane region" description="Helical" evidence="8">
    <location>
        <begin position="172"/>
        <end position="194"/>
    </location>
</feature>
<evidence type="ECO:0000256" key="5">
    <source>
        <dbReference type="ARBA" id="ARBA00022692"/>
    </source>
</evidence>
<accession>A0ABY4J307</accession>
<name>A0ABY4J307_9MICO</name>
<proteinExistence type="inferred from homology"/>
<feature type="transmembrane region" description="Helical" evidence="8">
    <location>
        <begin position="258"/>
        <end position="281"/>
    </location>
</feature>
<keyword evidence="7 8" id="KW-0472">Membrane</keyword>
<organism evidence="9 10">
    <name type="scientific">Microbacterium aurugineum</name>
    <dbReference type="NCBI Taxonomy" id="2851642"/>
    <lineage>
        <taxon>Bacteria</taxon>
        <taxon>Bacillati</taxon>
        <taxon>Actinomycetota</taxon>
        <taxon>Actinomycetes</taxon>
        <taxon>Micrococcales</taxon>
        <taxon>Microbacteriaceae</taxon>
        <taxon>Microbacterium</taxon>
    </lineage>
</organism>
<evidence type="ECO:0000313" key="9">
    <source>
        <dbReference type="EMBL" id="UPL18053.1"/>
    </source>
</evidence>
<evidence type="ECO:0000256" key="1">
    <source>
        <dbReference type="ARBA" id="ARBA00004651"/>
    </source>
</evidence>
<feature type="transmembrane region" description="Helical" evidence="8">
    <location>
        <begin position="86"/>
        <end position="107"/>
    </location>
</feature>
<keyword evidence="6 8" id="KW-1133">Transmembrane helix</keyword>
<reference evidence="9 10" key="1">
    <citation type="submission" date="2021-06" db="EMBL/GenBank/DDBJ databases">
        <title>Genome-based taxonomic framework of Microbacterium strains isolated from marine environment, the description of four new species and reclassification of four preexisting species.</title>
        <authorList>
            <person name="Lee S.D."/>
            <person name="Kim S.-M."/>
            <person name="Byeon Y.-S."/>
            <person name="Yang H.L."/>
            <person name="Kim I.S."/>
        </authorList>
    </citation>
    <scope>NUCLEOTIDE SEQUENCE [LARGE SCALE GENOMIC DNA]</scope>
    <source>
        <strain evidence="9 10">KSW4-10</strain>
    </source>
</reference>
<keyword evidence="3" id="KW-0813">Transport</keyword>
<evidence type="ECO:0000256" key="7">
    <source>
        <dbReference type="ARBA" id="ARBA00023136"/>
    </source>
</evidence>
<evidence type="ECO:0000256" key="4">
    <source>
        <dbReference type="ARBA" id="ARBA00022475"/>
    </source>
</evidence>
<gene>
    <name evidence="9" type="ORF">KV397_09955</name>
</gene>
<sequence length="375" mass="38872">MDETKPVTHTERESGRPLSRLQLMLPAKPLLSGFTVAVGVLLAIALAATIAGISTVLISIFLGMFLALGLDPAVRALERRRMSRAAGVAVVAAVFLAVVAVILLVLVPMTIRQVSAAIEAAPETIAAMQQSEWYLALEANLGVDLSAVVAEGIHSLTTLSSFLAISGGVLKAGFGVIGAVSSFIMVVVLTLYFVSSLQSIKGAVVSLVPLYRRARFADVLEEITQSVGGVVAGGVTLSIINALVVLVIQFAVGSSIPAVMAIVAFFVTLVPMIGSLVFLVIGSVATLFVSPLAALIFAIAYLVYIQVEAYVVTPRVMGKAAAVPGVLVIIGAMIGATLLGLLGALVAIPLTASILIIVRKVWIPRQNSQTEPPDG</sequence>
<keyword evidence="5 8" id="KW-0812">Transmembrane</keyword>
<feature type="transmembrane region" description="Helical" evidence="8">
    <location>
        <begin position="30"/>
        <end position="50"/>
    </location>
</feature>
<dbReference type="Pfam" id="PF01594">
    <property type="entry name" value="AI-2E_transport"/>
    <property type="match status" value="1"/>
</dbReference>
<dbReference type="EMBL" id="CP078078">
    <property type="protein sequence ID" value="UPL18053.1"/>
    <property type="molecule type" value="Genomic_DNA"/>
</dbReference>
<evidence type="ECO:0000313" key="10">
    <source>
        <dbReference type="Proteomes" id="UP000830631"/>
    </source>
</evidence>
<keyword evidence="4" id="KW-1003">Cell membrane</keyword>
<feature type="transmembrane region" description="Helical" evidence="8">
    <location>
        <begin position="56"/>
        <end position="74"/>
    </location>
</feature>
<comment type="subcellular location">
    <subcellularLocation>
        <location evidence="1">Cell membrane</location>
        <topology evidence="1">Multi-pass membrane protein</topology>
    </subcellularLocation>
</comment>
<evidence type="ECO:0000256" key="2">
    <source>
        <dbReference type="ARBA" id="ARBA00009773"/>
    </source>
</evidence>
<dbReference type="PANTHER" id="PTHR21716:SF53">
    <property type="entry name" value="PERMEASE PERM-RELATED"/>
    <property type="match status" value="1"/>
</dbReference>
<comment type="similarity">
    <text evidence="2">Belongs to the autoinducer-2 exporter (AI-2E) (TC 2.A.86) family.</text>
</comment>
<evidence type="ECO:0000256" key="6">
    <source>
        <dbReference type="ARBA" id="ARBA00022989"/>
    </source>
</evidence>
<feature type="transmembrane region" description="Helical" evidence="8">
    <location>
        <begin position="230"/>
        <end position="252"/>
    </location>
</feature>
<evidence type="ECO:0000256" key="8">
    <source>
        <dbReference type="SAM" id="Phobius"/>
    </source>
</evidence>
<feature type="transmembrane region" description="Helical" evidence="8">
    <location>
        <begin position="288"/>
        <end position="307"/>
    </location>
</feature>
<dbReference type="Proteomes" id="UP000830631">
    <property type="component" value="Chromosome"/>
</dbReference>
<dbReference type="RefSeq" id="WP_261811196.1">
    <property type="nucleotide sequence ID" value="NZ_CP078078.1"/>
</dbReference>
<dbReference type="PANTHER" id="PTHR21716">
    <property type="entry name" value="TRANSMEMBRANE PROTEIN"/>
    <property type="match status" value="1"/>
</dbReference>
<dbReference type="InterPro" id="IPR002549">
    <property type="entry name" value="AI-2E-like"/>
</dbReference>
<keyword evidence="10" id="KW-1185">Reference proteome</keyword>
<feature type="transmembrane region" description="Helical" evidence="8">
    <location>
        <begin position="327"/>
        <end position="358"/>
    </location>
</feature>
<evidence type="ECO:0000256" key="3">
    <source>
        <dbReference type="ARBA" id="ARBA00022448"/>
    </source>
</evidence>